<proteinExistence type="predicted"/>
<dbReference type="Proteomes" id="UP000636960">
    <property type="component" value="Unassembled WGS sequence"/>
</dbReference>
<feature type="domain" description="RES" evidence="1">
    <location>
        <begin position="47"/>
        <end position="191"/>
    </location>
</feature>
<keyword evidence="3" id="KW-1185">Reference proteome</keyword>
<evidence type="ECO:0000259" key="1">
    <source>
        <dbReference type="SMART" id="SM00953"/>
    </source>
</evidence>
<evidence type="ECO:0000313" key="3">
    <source>
        <dbReference type="Proteomes" id="UP000636960"/>
    </source>
</evidence>
<accession>A0A919K3D6</accession>
<organism evidence="2 3">
    <name type="scientific">Paractinoplanes rishiriensis</name>
    <dbReference type="NCBI Taxonomy" id="1050105"/>
    <lineage>
        <taxon>Bacteria</taxon>
        <taxon>Bacillati</taxon>
        <taxon>Actinomycetota</taxon>
        <taxon>Actinomycetes</taxon>
        <taxon>Micromonosporales</taxon>
        <taxon>Micromonosporaceae</taxon>
        <taxon>Paractinoplanes</taxon>
    </lineage>
</organism>
<dbReference type="SMART" id="SM00953">
    <property type="entry name" value="RES"/>
    <property type="match status" value="1"/>
</dbReference>
<dbReference type="Pfam" id="PF08808">
    <property type="entry name" value="RES"/>
    <property type="match status" value="1"/>
</dbReference>
<protein>
    <recommendedName>
        <fullName evidence="1">RES domain-containing protein</fullName>
    </recommendedName>
</protein>
<dbReference type="InterPro" id="IPR014914">
    <property type="entry name" value="RES_dom"/>
</dbReference>
<name>A0A919K3D6_9ACTN</name>
<dbReference type="EMBL" id="BOMV01000038">
    <property type="protein sequence ID" value="GIE95891.1"/>
    <property type="molecule type" value="Genomic_DNA"/>
</dbReference>
<sequence length="222" mass="24360">MPSAPPPGKFKHHPASLTISAGTLLWRVHSQTFSGDAFRPVSPVPADNTDPNFEGGRFDATAAYGYPYFYAGFRQTTALAERFLRGLEFKAGGYRTLLRKTVLKTAISAVEVTRDLDLISLISATDLAAVGQDEWLVDVDGDAAYGQTRRWAHWLHKNTGRCGLAWQSKRDRPYTAVILFGDRCTGSVNLVPGSTQKLDDAAGAAYLNAMLVPYRVRITPPR</sequence>
<dbReference type="AlphaFoldDB" id="A0A919K3D6"/>
<comment type="caution">
    <text evidence="2">The sequence shown here is derived from an EMBL/GenBank/DDBJ whole genome shotgun (WGS) entry which is preliminary data.</text>
</comment>
<gene>
    <name evidence="2" type="ORF">Ari01nite_33560</name>
</gene>
<reference evidence="2" key="1">
    <citation type="submission" date="2021-01" db="EMBL/GenBank/DDBJ databases">
        <title>Whole genome shotgun sequence of Actinoplanes rishiriensis NBRC 108556.</title>
        <authorList>
            <person name="Komaki H."/>
            <person name="Tamura T."/>
        </authorList>
    </citation>
    <scope>NUCLEOTIDE SEQUENCE</scope>
    <source>
        <strain evidence="2">NBRC 108556</strain>
    </source>
</reference>
<evidence type="ECO:0000313" key="2">
    <source>
        <dbReference type="EMBL" id="GIE95891.1"/>
    </source>
</evidence>